<evidence type="ECO:0000313" key="3">
    <source>
        <dbReference type="Proteomes" id="UP000239757"/>
    </source>
</evidence>
<dbReference type="OrthoDB" id="914256at2759"/>
<dbReference type="Proteomes" id="UP000239757">
    <property type="component" value="Unassembled WGS sequence"/>
</dbReference>
<protein>
    <submittedName>
        <fullName evidence="2">Uncharacterized protein</fullName>
    </submittedName>
</protein>
<feature type="region of interest" description="Disordered" evidence="1">
    <location>
        <begin position="290"/>
        <end position="323"/>
    </location>
</feature>
<accession>A0A2P5VWU7</accession>
<sequence>MSHSQAIVEDLFMKDRRLQVEELDEWWTHKLKTHDKPKLHQNELNTFPNQLKVGDRVLLDVADPHIVTTKPNKDVSLMVLSIFPFGTVEVSHPKFGTFKVYNIVFTRKENRYPCFKEKEGSVIFLGSQHKNSPPFPAIPHRAPRRTFQILRARPLIAGHCINWATIEQTVMTNYDDPSTVQFCLGGLVRQLNVPEFATALGAATYNPSHTKALALPPSLRYLHTILAHTIIGRRESTGVVNTHDTYFLWCMSHGHIIDLAYFIAFAIQHQTKRHRKGCQGTYLHQYRLAQSTGEEAPEDITDDIPPQHEDPPSQPPPPSHPVHAAASYAGISECLTRFEQYTPHQHEDPPSQPPPPSHPVHAAASYAGISECLTRFEHYKELHNSLLLRNSKLHRERFSTTVMSYLTTTIATTRYNILLAHDLWTNETLPPPEYPPSPSH</sequence>
<name>A0A2P5VWU7_GOSBA</name>
<feature type="region of interest" description="Disordered" evidence="1">
    <location>
        <begin position="342"/>
        <end position="362"/>
    </location>
</feature>
<evidence type="ECO:0000256" key="1">
    <source>
        <dbReference type="SAM" id="MobiDB-lite"/>
    </source>
</evidence>
<gene>
    <name evidence="2" type="ORF">GOBAR_AA37408</name>
</gene>
<reference evidence="2 3" key="1">
    <citation type="submission" date="2015-01" db="EMBL/GenBank/DDBJ databases">
        <title>Genome of allotetraploid Gossypium barbadense reveals genomic plasticity and fiber elongation in cotton evolution.</title>
        <authorList>
            <person name="Chen X."/>
            <person name="Liu X."/>
            <person name="Zhao B."/>
            <person name="Zheng H."/>
            <person name="Hu Y."/>
            <person name="Lu G."/>
            <person name="Yang C."/>
            <person name="Chen J."/>
            <person name="Shan C."/>
            <person name="Zhang L."/>
            <person name="Zhou Y."/>
            <person name="Wang L."/>
            <person name="Guo W."/>
            <person name="Bai Y."/>
            <person name="Ruan J."/>
            <person name="Shangguan X."/>
            <person name="Mao Y."/>
            <person name="Jiang J."/>
            <person name="Zhu Y."/>
            <person name="Lei J."/>
            <person name="Kang H."/>
            <person name="Chen S."/>
            <person name="He X."/>
            <person name="Wang R."/>
            <person name="Wang Y."/>
            <person name="Chen J."/>
            <person name="Wang L."/>
            <person name="Yu S."/>
            <person name="Wang B."/>
            <person name="Wei J."/>
            <person name="Song S."/>
            <person name="Lu X."/>
            <person name="Gao Z."/>
            <person name="Gu W."/>
            <person name="Deng X."/>
            <person name="Ma D."/>
            <person name="Wang S."/>
            <person name="Liang W."/>
            <person name="Fang L."/>
            <person name="Cai C."/>
            <person name="Zhu X."/>
            <person name="Zhou B."/>
            <person name="Zhang Y."/>
            <person name="Chen Z."/>
            <person name="Xu S."/>
            <person name="Zhu R."/>
            <person name="Wang S."/>
            <person name="Zhang T."/>
            <person name="Zhao G."/>
        </authorList>
    </citation>
    <scope>NUCLEOTIDE SEQUENCE [LARGE SCALE GENOMIC DNA]</scope>
    <source>
        <strain evidence="3">cv. Xinhai21</strain>
        <tissue evidence="2">Leaf</tissue>
    </source>
</reference>
<dbReference type="EMBL" id="KZ670426">
    <property type="protein sequence ID" value="PPR83304.1"/>
    <property type="molecule type" value="Genomic_DNA"/>
</dbReference>
<proteinExistence type="predicted"/>
<evidence type="ECO:0000313" key="2">
    <source>
        <dbReference type="EMBL" id="PPR83304.1"/>
    </source>
</evidence>
<organism evidence="2 3">
    <name type="scientific">Gossypium barbadense</name>
    <name type="common">Sea Island cotton</name>
    <name type="synonym">Hibiscus barbadensis</name>
    <dbReference type="NCBI Taxonomy" id="3634"/>
    <lineage>
        <taxon>Eukaryota</taxon>
        <taxon>Viridiplantae</taxon>
        <taxon>Streptophyta</taxon>
        <taxon>Embryophyta</taxon>
        <taxon>Tracheophyta</taxon>
        <taxon>Spermatophyta</taxon>
        <taxon>Magnoliopsida</taxon>
        <taxon>eudicotyledons</taxon>
        <taxon>Gunneridae</taxon>
        <taxon>Pentapetalae</taxon>
        <taxon>rosids</taxon>
        <taxon>malvids</taxon>
        <taxon>Malvales</taxon>
        <taxon>Malvaceae</taxon>
        <taxon>Malvoideae</taxon>
        <taxon>Gossypium</taxon>
    </lineage>
</organism>
<dbReference type="AlphaFoldDB" id="A0A2P5VWU7"/>